<gene>
    <name evidence="2" type="ORF">CDAR_249811</name>
</gene>
<feature type="region of interest" description="Disordered" evidence="1">
    <location>
        <begin position="49"/>
        <end position="75"/>
    </location>
</feature>
<protein>
    <submittedName>
        <fullName evidence="2">Uncharacterized protein</fullName>
    </submittedName>
</protein>
<evidence type="ECO:0000256" key="1">
    <source>
        <dbReference type="SAM" id="MobiDB-lite"/>
    </source>
</evidence>
<reference evidence="2 3" key="1">
    <citation type="submission" date="2021-06" db="EMBL/GenBank/DDBJ databases">
        <title>Caerostris darwini draft genome.</title>
        <authorList>
            <person name="Kono N."/>
            <person name="Arakawa K."/>
        </authorList>
    </citation>
    <scope>NUCLEOTIDE SEQUENCE [LARGE SCALE GENOMIC DNA]</scope>
</reference>
<dbReference type="EMBL" id="BPLQ01011925">
    <property type="protein sequence ID" value="GIY61186.1"/>
    <property type="molecule type" value="Genomic_DNA"/>
</dbReference>
<sequence length="75" mass="8057">MCNITSTWFVIASNWKHSTLFFKLNLYLTISKCLDLVVVPAALTARANRASAPTAHAGKRSKNEAAALPNAVQAA</sequence>
<accession>A0AAV4UTX5</accession>
<organism evidence="2 3">
    <name type="scientific">Caerostris darwini</name>
    <dbReference type="NCBI Taxonomy" id="1538125"/>
    <lineage>
        <taxon>Eukaryota</taxon>
        <taxon>Metazoa</taxon>
        <taxon>Ecdysozoa</taxon>
        <taxon>Arthropoda</taxon>
        <taxon>Chelicerata</taxon>
        <taxon>Arachnida</taxon>
        <taxon>Araneae</taxon>
        <taxon>Araneomorphae</taxon>
        <taxon>Entelegynae</taxon>
        <taxon>Araneoidea</taxon>
        <taxon>Araneidae</taxon>
        <taxon>Caerostris</taxon>
    </lineage>
</organism>
<proteinExistence type="predicted"/>
<dbReference type="AlphaFoldDB" id="A0AAV4UTX5"/>
<evidence type="ECO:0000313" key="2">
    <source>
        <dbReference type="EMBL" id="GIY61186.1"/>
    </source>
</evidence>
<evidence type="ECO:0000313" key="3">
    <source>
        <dbReference type="Proteomes" id="UP001054837"/>
    </source>
</evidence>
<dbReference type="Proteomes" id="UP001054837">
    <property type="component" value="Unassembled WGS sequence"/>
</dbReference>
<comment type="caution">
    <text evidence="2">The sequence shown here is derived from an EMBL/GenBank/DDBJ whole genome shotgun (WGS) entry which is preliminary data.</text>
</comment>
<name>A0AAV4UTX5_9ARAC</name>
<keyword evidence="3" id="KW-1185">Reference proteome</keyword>